<feature type="compositionally biased region" description="Low complexity" evidence="1">
    <location>
        <begin position="1485"/>
        <end position="1508"/>
    </location>
</feature>
<reference evidence="3" key="1">
    <citation type="submission" date="2021-01" db="UniProtKB">
        <authorList>
            <consortium name="EnsemblMetazoa"/>
        </authorList>
    </citation>
    <scope>IDENTIFICATION</scope>
</reference>
<organism evidence="3 4">
    <name type="scientific">Nasonia vitripennis</name>
    <name type="common">Parasitic wasp</name>
    <dbReference type="NCBI Taxonomy" id="7425"/>
    <lineage>
        <taxon>Eukaryota</taxon>
        <taxon>Metazoa</taxon>
        <taxon>Ecdysozoa</taxon>
        <taxon>Arthropoda</taxon>
        <taxon>Hexapoda</taxon>
        <taxon>Insecta</taxon>
        <taxon>Pterygota</taxon>
        <taxon>Neoptera</taxon>
        <taxon>Endopterygota</taxon>
        <taxon>Hymenoptera</taxon>
        <taxon>Apocrita</taxon>
        <taxon>Proctotrupomorpha</taxon>
        <taxon>Chalcidoidea</taxon>
        <taxon>Pteromalidae</taxon>
        <taxon>Pteromalinae</taxon>
        <taxon>Nasonia</taxon>
    </lineage>
</organism>
<keyword evidence="4" id="KW-1185">Reference proteome</keyword>
<keyword evidence="2" id="KW-1133">Transmembrane helix</keyword>
<feature type="region of interest" description="Disordered" evidence="1">
    <location>
        <begin position="1264"/>
        <end position="1316"/>
    </location>
</feature>
<dbReference type="EnsemblMetazoa" id="XM_031931652">
    <property type="protein sequence ID" value="XP_031787512"/>
    <property type="gene ID" value="LOC100678368"/>
</dbReference>
<feature type="region of interest" description="Disordered" evidence="1">
    <location>
        <begin position="463"/>
        <end position="569"/>
    </location>
</feature>
<feature type="compositionally biased region" description="Basic and acidic residues" evidence="1">
    <location>
        <begin position="520"/>
        <end position="540"/>
    </location>
</feature>
<feature type="region of interest" description="Disordered" evidence="1">
    <location>
        <begin position="410"/>
        <end position="442"/>
    </location>
</feature>
<feature type="region of interest" description="Disordered" evidence="1">
    <location>
        <begin position="1087"/>
        <end position="1115"/>
    </location>
</feature>
<protein>
    <submittedName>
        <fullName evidence="3">Uncharacterized protein</fullName>
    </submittedName>
</protein>
<feature type="region of interest" description="Disordered" evidence="1">
    <location>
        <begin position="1483"/>
        <end position="1517"/>
    </location>
</feature>
<feature type="compositionally biased region" description="Low complexity" evidence="1">
    <location>
        <begin position="1091"/>
        <end position="1113"/>
    </location>
</feature>
<feature type="compositionally biased region" description="Polar residues" evidence="1">
    <location>
        <begin position="1264"/>
        <end position="1282"/>
    </location>
</feature>
<keyword evidence="2" id="KW-0812">Transmembrane</keyword>
<evidence type="ECO:0000256" key="1">
    <source>
        <dbReference type="SAM" id="MobiDB-lite"/>
    </source>
</evidence>
<sequence>MWEPGAGSNGSTTNTNRGIILLLSVCVILIILYKAWGPLLLITFALVLVVHTCYSLLVNDSLLAPNSLLLLNYASQLGLELLQTIKLLAALGFNHSVQLFQSLKQWYRQRQASRTSAAGLTVEEDMNRRPRNVYRLSTGGSELPEGISPINNDPYHSFALNGASTSTPLARGVNLRKGIQQNGEIGLFTPIVNSPAKKLAQLQLRSENKQPVLPLPRPDETHYSPKGSPWGNNISPKMKDRTTVKTVQTVAGPLLTSSRYNIDPKTYTDINSPGLTSRLNKYAAEANSRLTHQPQYGTGQFPKVNLNATSVPLLSPKVARARIPVTVRVAPPEVVNYSPTDAQSQQERHKMYSGSEAKESQSCPNVAQVLKKISLKRHASREDIMFDLAKKQRAERIYVDQLENLEEMMQKRARDDSMTSDDDLSPQSKNQRPLKRSKASSCHDILNSLSSSINVFTGVKRKAMDTSRCNTPDIEKHFKPSSRSPNRSSSLTLHSSGDSSVTKEQLNVKVPVINASGEPHQMKVPEKSPETSKTDSRSSESQKSFSPKVSDLPTPKLHRELSAPSKPTNLTEKLFMKPEPQNTEKLKNLIEEQGNVEVKFTTDDKDEIKKQDIVNMRQNSMRLRLQSMFDAISGKSASKIDPDVVIQAEEVRPSVSTNYTSLNSQTTTTTVNTSPITTTIVPILKDCNEQKSPNAKHVTFNLPSASSSFSSTASTLSNKEATKTISKPVSESQPLGGGISTGFGGFSTASSTISSSAPSFNFGTSSLATSTTSASSLKPASTGGFSFTSSTLSSSAATAPTSKLSSPETKTTATTASTNISSSLFAPKSTAENLNTTTVISSSGFSFGNTANSTTATTMPSAPTISFGSMANTASKSTESNTNSSTLPTFGNPLAKSPASISITQPTSTMPSFTAQKKEVTGGFSFGAQSSSLGLGSTATSTTSATSQPASLFGMPAASTPMFSLGSNATTTASSSASLPGASTAATTTPAPSIFGIGSGATAKPTTCFSFKPIQSTPTSASTTPSSSGFGAPTLNTASSIGATATFAAPAASNTMGSPAVSASNSGFASSTPSLFGAPTNSPSLFSGAASTSTPSTSMFKPPATTTTSATPTNSIFGTPSGAMSSFGAQPTATTANSTPTLFGAGNATPSLFGNAAANPATTTSSTPTMSAFGGTGPQQQQTPQGGGIFSGVNMSAATGTNSIFGSANATPTGGLFSGGTNTSSASTNLTTAASPAESTSIFGQSKPAASLSFGGTNPTFGTTQATSSFSAPNSSGTSTFQLGGTTAPSSTSGGLPSFSIIKPSPQFGATSNAPATSGSSIFGSSSTNTGFGSTAAPPAFGSTTPASGAQTSAFGMQNSTSAAAPAFGAPAATSSSFGGGATTTSPFGAPTTTNSTTLFGNAAPAASSSSSFSFGGGSQQTQQPAQQPTASFSFGGATNTNAASSGGLFQFGGASTAPKPAGFNFNAPTAAPTINFTGSTTQGAAPAFNAPPANMFSIGSGSTTPRTRPSRARRQR</sequence>
<evidence type="ECO:0000313" key="4">
    <source>
        <dbReference type="Proteomes" id="UP000002358"/>
    </source>
</evidence>
<feature type="compositionally biased region" description="Polar residues" evidence="1">
    <location>
        <begin position="899"/>
        <end position="911"/>
    </location>
</feature>
<feature type="region of interest" description="Disordered" evidence="1">
    <location>
        <begin position="211"/>
        <end position="237"/>
    </location>
</feature>
<feature type="region of interest" description="Disordered" evidence="1">
    <location>
        <begin position="1334"/>
        <end position="1354"/>
    </location>
</feature>
<feature type="compositionally biased region" description="Polar residues" evidence="1">
    <location>
        <begin position="1342"/>
        <end position="1354"/>
    </location>
</feature>
<feature type="compositionally biased region" description="Low complexity" evidence="1">
    <location>
        <begin position="481"/>
        <end position="500"/>
    </location>
</feature>
<feature type="compositionally biased region" description="Low complexity" evidence="1">
    <location>
        <begin position="1410"/>
        <end position="1432"/>
    </location>
</feature>
<feature type="compositionally biased region" description="Low complexity" evidence="1">
    <location>
        <begin position="1283"/>
        <end position="1298"/>
    </location>
</feature>
<dbReference type="GeneID" id="100678368"/>
<feature type="region of interest" description="Disordered" evidence="1">
    <location>
        <begin position="1410"/>
        <end position="1438"/>
    </location>
</feature>
<accession>A0A7M7QJF2</accession>
<proteinExistence type="predicted"/>
<dbReference type="Proteomes" id="UP000002358">
    <property type="component" value="Chromosome 5"/>
</dbReference>
<evidence type="ECO:0000313" key="3">
    <source>
        <dbReference type="EnsemblMetazoa" id="XP_031787512"/>
    </source>
</evidence>
<feature type="transmembrane region" description="Helical" evidence="2">
    <location>
        <begin position="15"/>
        <end position="32"/>
    </location>
</feature>
<dbReference type="RefSeq" id="XP_031787512.1">
    <property type="nucleotide sequence ID" value="XM_031931652.2"/>
</dbReference>
<keyword evidence="2" id="KW-0472">Membrane</keyword>
<feature type="compositionally biased region" description="Low complexity" evidence="1">
    <location>
        <begin position="872"/>
        <end position="889"/>
    </location>
</feature>
<feature type="compositionally biased region" description="Low complexity" evidence="1">
    <location>
        <begin position="1155"/>
        <end position="1184"/>
    </location>
</feature>
<name>A0A7M7QJF2_NASVI</name>
<feature type="region of interest" description="Disordered" evidence="1">
    <location>
        <begin position="797"/>
        <end position="816"/>
    </location>
</feature>
<feature type="transmembrane region" description="Helical" evidence="2">
    <location>
        <begin position="39"/>
        <end position="57"/>
    </location>
</feature>
<feature type="region of interest" description="Disordered" evidence="1">
    <location>
        <begin position="872"/>
        <end position="911"/>
    </location>
</feature>
<evidence type="ECO:0000256" key="2">
    <source>
        <dbReference type="SAM" id="Phobius"/>
    </source>
</evidence>
<feature type="region of interest" description="Disordered" evidence="1">
    <location>
        <begin position="1154"/>
        <end position="1194"/>
    </location>
</feature>